<evidence type="ECO:0000313" key="13">
    <source>
        <dbReference type="EMBL" id="GGF72483.1"/>
    </source>
</evidence>
<dbReference type="FunFam" id="3.40.50.300:FF:000425">
    <property type="entry name" value="Probable ABC transporter, ATP-binding subunit"/>
    <property type="match status" value="1"/>
</dbReference>
<comment type="caution">
    <text evidence="13">The sequence shown here is derived from an EMBL/GenBank/DDBJ whole genome shotgun (WGS) entry which is preliminary data.</text>
</comment>
<evidence type="ECO:0000256" key="5">
    <source>
        <dbReference type="ARBA" id="ARBA00022840"/>
    </source>
</evidence>
<keyword evidence="6" id="KW-1278">Translocase</keyword>
<dbReference type="PROSITE" id="PS50893">
    <property type="entry name" value="ABC_TRANSPORTER_2"/>
    <property type="match status" value="1"/>
</dbReference>
<dbReference type="EMBL" id="BMKR01000006">
    <property type="protein sequence ID" value="GGF72483.1"/>
    <property type="molecule type" value="Genomic_DNA"/>
</dbReference>
<dbReference type="AlphaFoldDB" id="A0A917FES5"/>
<dbReference type="InterPro" id="IPR003593">
    <property type="entry name" value="AAA+_ATPase"/>
</dbReference>
<dbReference type="SUPFAM" id="SSF50331">
    <property type="entry name" value="MOP-like"/>
    <property type="match status" value="1"/>
</dbReference>
<dbReference type="Gene3D" id="3.40.50.300">
    <property type="entry name" value="P-loop containing nucleotide triphosphate hydrolases"/>
    <property type="match status" value="1"/>
</dbReference>
<dbReference type="GO" id="GO:0016887">
    <property type="term" value="F:ATP hydrolysis activity"/>
    <property type="evidence" value="ECO:0007669"/>
    <property type="project" value="InterPro"/>
</dbReference>
<dbReference type="PANTHER" id="PTHR42781:SF1">
    <property type="entry name" value="THIAMINE IMPORT ATP-BINDING PROTEIN THIQ"/>
    <property type="match status" value="1"/>
</dbReference>
<dbReference type="GO" id="GO:0043190">
    <property type="term" value="C:ATP-binding cassette (ABC) transporter complex"/>
    <property type="evidence" value="ECO:0007669"/>
    <property type="project" value="InterPro"/>
</dbReference>
<reference evidence="13" key="1">
    <citation type="journal article" date="2014" name="Int. J. Syst. Evol. Microbiol.">
        <title>Complete genome sequence of Corynebacterium casei LMG S-19264T (=DSM 44701T), isolated from a smear-ripened cheese.</title>
        <authorList>
            <consortium name="US DOE Joint Genome Institute (JGI-PGF)"/>
            <person name="Walter F."/>
            <person name="Albersmeier A."/>
            <person name="Kalinowski J."/>
            <person name="Ruckert C."/>
        </authorList>
    </citation>
    <scope>NUCLEOTIDE SEQUENCE</scope>
    <source>
        <strain evidence="13">CGMCC 1.16134</strain>
    </source>
</reference>
<evidence type="ECO:0000256" key="6">
    <source>
        <dbReference type="ARBA" id="ARBA00022967"/>
    </source>
</evidence>
<evidence type="ECO:0000256" key="2">
    <source>
        <dbReference type="ARBA" id="ARBA00022475"/>
    </source>
</evidence>
<evidence type="ECO:0000256" key="10">
    <source>
        <dbReference type="ARBA" id="ARBA00066388"/>
    </source>
</evidence>
<dbReference type="Pfam" id="PF08402">
    <property type="entry name" value="TOBE_2"/>
    <property type="match status" value="1"/>
</dbReference>
<keyword evidence="1" id="KW-0813">Transport</keyword>
<dbReference type="Proteomes" id="UP000637643">
    <property type="component" value="Unassembled WGS sequence"/>
</dbReference>
<sequence>MDVKEEEVLLSIRSLQKTYKTGDGVRDINLDIRKGELITLLGPSGCGKTTVLRTIGGFLNPDAGEVKIENQSILHLPPEKRPTAMVFQSYNLWPHMTVYDNLAFGLKLRKTGKQQIREKVEQVLKLVRLPGTEKKYPSQLSGGQQQRVAVARALLLEPKVLLLDEPFSALDAKLRMEMREELREIQAAGNLTMVFVTHDQEEALSISDRIVVMNSGRIEQVASPQDIYDQPSSLFVAQFIGRMNFLNGQASKDGIQVQSLRFGNDKGLAGEVTVAVRPEDMVMQDPSAAGMSGTVRQVMVLGHYAEVSVETPAGMTKVFLPREEARALLTGAEVHLGISRATAYSKTS</sequence>
<comment type="subunit">
    <text evidence="9">The complex is composed of two ATP-binding proteins (OpuCA), two transmembrane proteins (OpuCB and OpuCD) and a solute-binding protein (OpuCC).</text>
</comment>
<dbReference type="Gene3D" id="2.40.50.140">
    <property type="entry name" value="Nucleic acid-binding proteins"/>
    <property type="match status" value="1"/>
</dbReference>
<organism evidence="13 14">
    <name type="scientific">Paenibacillus albidus</name>
    <dbReference type="NCBI Taxonomy" id="2041023"/>
    <lineage>
        <taxon>Bacteria</taxon>
        <taxon>Bacillati</taxon>
        <taxon>Bacillota</taxon>
        <taxon>Bacilli</taxon>
        <taxon>Bacillales</taxon>
        <taxon>Paenibacillaceae</taxon>
        <taxon>Paenibacillus</taxon>
    </lineage>
</organism>
<evidence type="ECO:0000259" key="12">
    <source>
        <dbReference type="PROSITE" id="PS50893"/>
    </source>
</evidence>
<evidence type="ECO:0000256" key="7">
    <source>
        <dbReference type="ARBA" id="ARBA00023136"/>
    </source>
</evidence>
<protein>
    <recommendedName>
        <fullName evidence="11">Carnitine transport ATP-binding protein OpuCA</fullName>
        <ecNumber evidence="10">7.6.2.9</ecNumber>
    </recommendedName>
</protein>
<evidence type="ECO:0000256" key="1">
    <source>
        <dbReference type="ARBA" id="ARBA00022448"/>
    </source>
</evidence>
<feature type="domain" description="ABC transporter" evidence="12">
    <location>
        <begin position="10"/>
        <end position="240"/>
    </location>
</feature>
<keyword evidence="5 13" id="KW-0067">ATP-binding</keyword>
<dbReference type="EC" id="7.6.2.9" evidence="10"/>
<reference evidence="13" key="2">
    <citation type="submission" date="2020-09" db="EMBL/GenBank/DDBJ databases">
        <authorList>
            <person name="Sun Q."/>
            <person name="Zhou Y."/>
        </authorList>
    </citation>
    <scope>NUCLEOTIDE SEQUENCE</scope>
    <source>
        <strain evidence="13">CGMCC 1.16134</strain>
    </source>
</reference>
<comment type="catalytic activity">
    <reaction evidence="8">
        <text>a quaternary ammonium(out) + ATP + H2O = a quaternary ammonium(in) + ADP + phosphate + H(+)</text>
        <dbReference type="Rhea" id="RHEA:11036"/>
        <dbReference type="ChEBI" id="CHEBI:15377"/>
        <dbReference type="ChEBI" id="CHEBI:15378"/>
        <dbReference type="ChEBI" id="CHEBI:30616"/>
        <dbReference type="ChEBI" id="CHEBI:35267"/>
        <dbReference type="ChEBI" id="CHEBI:43474"/>
        <dbReference type="ChEBI" id="CHEBI:456216"/>
        <dbReference type="EC" id="7.6.2.9"/>
    </reaction>
</comment>
<keyword evidence="4" id="KW-0547">Nucleotide-binding</keyword>
<dbReference type="SMART" id="SM00382">
    <property type="entry name" value="AAA"/>
    <property type="match status" value="1"/>
</dbReference>
<keyword evidence="7" id="KW-0472">Membrane</keyword>
<dbReference type="Gene3D" id="2.40.50.100">
    <property type="match status" value="1"/>
</dbReference>
<dbReference type="InterPro" id="IPR013611">
    <property type="entry name" value="Transp-assoc_OB_typ2"/>
</dbReference>
<dbReference type="InterPro" id="IPR017871">
    <property type="entry name" value="ABC_transporter-like_CS"/>
</dbReference>
<dbReference type="GO" id="GO:0015418">
    <property type="term" value="F:ABC-type quaternary ammonium compound transporting activity"/>
    <property type="evidence" value="ECO:0007669"/>
    <property type="project" value="UniProtKB-EC"/>
</dbReference>
<evidence type="ECO:0000256" key="8">
    <source>
        <dbReference type="ARBA" id="ARBA00052482"/>
    </source>
</evidence>
<dbReference type="InterPro" id="IPR012340">
    <property type="entry name" value="NA-bd_OB-fold"/>
</dbReference>
<keyword evidence="14" id="KW-1185">Reference proteome</keyword>
<evidence type="ECO:0000256" key="3">
    <source>
        <dbReference type="ARBA" id="ARBA00022519"/>
    </source>
</evidence>
<dbReference type="GO" id="GO:0005524">
    <property type="term" value="F:ATP binding"/>
    <property type="evidence" value="ECO:0007669"/>
    <property type="project" value="UniProtKB-KW"/>
</dbReference>
<dbReference type="InterPro" id="IPR050093">
    <property type="entry name" value="ABC_SmlMolc_Importer"/>
</dbReference>
<dbReference type="PROSITE" id="PS00211">
    <property type="entry name" value="ABC_TRANSPORTER_1"/>
    <property type="match status" value="1"/>
</dbReference>
<accession>A0A917FES5</accession>
<keyword evidence="3" id="KW-0997">Cell inner membrane</keyword>
<name>A0A917FES5_9BACL</name>
<dbReference type="InterPro" id="IPR027417">
    <property type="entry name" value="P-loop_NTPase"/>
</dbReference>
<evidence type="ECO:0000256" key="4">
    <source>
        <dbReference type="ARBA" id="ARBA00022741"/>
    </source>
</evidence>
<dbReference type="InterPro" id="IPR008995">
    <property type="entry name" value="Mo/tungstate-bd_C_term_dom"/>
</dbReference>
<gene>
    <name evidence="13" type="ORF">GCM10010912_17030</name>
</gene>
<dbReference type="SUPFAM" id="SSF52540">
    <property type="entry name" value="P-loop containing nucleoside triphosphate hydrolases"/>
    <property type="match status" value="1"/>
</dbReference>
<dbReference type="InterPro" id="IPR003439">
    <property type="entry name" value="ABC_transporter-like_ATP-bd"/>
</dbReference>
<proteinExistence type="predicted"/>
<evidence type="ECO:0000313" key="14">
    <source>
        <dbReference type="Proteomes" id="UP000637643"/>
    </source>
</evidence>
<dbReference type="PANTHER" id="PTHR42781">
    <property type="entry name" value="SPERMIDINE/PUTRESCINE IMPORT ATP-BINDING PROTEIN POTA"/>
    <property type="match status" value="1"/>
</dbReference>
<keyword evidence="2" id="KW-1003">Cell membrane</keyword>
<dbReference type="Pfam" id="PF00005">
    <property type="entry name" value="ABC_tran"/>
    <property type="match status" value="1"/>
</dbReference>
<dbReference type="RefSeq" id="WP_189024308.1">
    <property type="nucleotide sequence ID" value="NZ_BMKR01000006.1"/>
</dbReference>
<evidence type="ECO:0000256" key="9">
    <source>
        <dbReference type="ARBA" id="ARBA00063934"/>
    </source>
</evidence>
<evidence type="ECO:0000256" key="11">
    <source>
        <dbReference type="ARBA" id="ARBA00070305"/>
    </source>
</evidence>